<dbReference type="AlphaFoldDB" id="A0AAV2H559"/>
<evidence type="ECO:0000313" key="5">
    <source>
        <dbReference type="Proteomes" id="UP001497497"/>
    </source>
</evidence>
<feature type="domain" description="Carboxylesterase type B" evidence="3">
    <location>
        <begin position="1"/>
        <end position="183"/>
    </location>
</feature>
<dbReference type="Gene3D" id="3.40.50.1820">
    <property type="entry name" value="alpha/beta hydrolase"/>
    <property type="match status" value="1"/>
</dbReference>
<dbReference type="Pfam" id="PF00135">
    <property type="entry name" value="COesterase"/>
    <property type="match status" value="1"/>
</dbReference>
<dbReference type="InterPro" id="IPR002018">
    <property type="entry name" value="CarbesteraseB"/>
</dbReference>
<evidence type="ECO:0000256" key="2">
    <source>
        <dbReference type="ARBA" id="ARBA00022801"/>
    </source>
</evidence>
<dbReference type="InterPro" id="IPR029058">
    <property type="entry name" value="AB_hydrolase_fold"/>
</dbReference>
<reference evidence="4 5" key="1">
    <citation type="submission" date="2024-04" db="EMBL/GenBank/DDBJ databases">
        <authorList>
            <consortium name="Genoscope - CEA"/>
            <person name="William W."/>
        </authorList>
    </citation>
    <scope>NUCLEOTIDE SEQUENCE [LARGE SCALE GENOMIC DNA]</scope>
</reference>
<evidence type="ECO:0000313" key="4">
    <source>
        <dbReference type="EMBL" id="CAL1528512.1"/>
    </source>
</evidence>
<keyword evidence="5" id="KW-1185">Reference proteome</keyword>
<comment type="similarity">
    <text evidence="1">Belongs to the type-B carboxylesterase/lipase family.</text>
</comment>
<feature type="non-terminal residue" evidence="4">
    <location>
        <position position="183"/>
    </location>
</feature>
<feature type="non-terminal residue" evidence="4">
    <location>
        <position position="1"/>
    </location>
</feature>
<dbReference type="InterPro" id="IPR019819">
    <property type="entry name" value="Carboxylesterase_B_CS"/>
</dbReference>
<organism evidence="4 5">
    <name type="scientific">Lymnaea stagnalis</name>
    <name type="common">Great pond snail</name>
    <name type="synonym">Helix stagnalis</name>
    <dbReference type="NCBI Taxonomy" id="6523"/>
    <lineage>
        <taxon>Eukaryota</taxon>
        <taxon>Metazoa</taxon>
        <taxon>Spiralia</taxon>
        <taxon>Lophotrochozoa</taxon>
        <taxon>Mollusca</taxon>
        <taxon>Gastropoda</taxon>
        <taxon>Heterobranchia</taxon>
        <taxon>Euthyneura</taxon>
        <taxon>Panpulmonata</taxon>
        <taxon>Hygrophila</taxon>
        <taxon>Lymnaeoidea</taxon>
        <taxon>Lymnaeidae</taxon>
        <taxon>Lymnaea</taxon>
    </lineage>
</organism>
<dbReference type="EMBL" id="CAXITT010000034">
    <property type="protein sequence ID" value="CAL1528512.1"/>
    <property type="molecule type" value="Genomic_DNA"/>
</dbReference>
<dbReference type="SUPFAM" id="SSF53474">
    <property type="entry name" value="alpha/beta-Hydrolases"/>
    <property type="match status" value="1"/>
</dbReference>
<dbReference type="PANTHER" id="PTHR43142:SF1">
    <property type="entry name" value="CARBOXYLIC ESTER HYDROLASE"/>
    <property type="match status" value="1"/>
</dbReference>
<evidence type="ECO:0000256" key="1">
    <source>
        <dbReference type="ARBA" id="ARBA00005964"/>
    </source>
</evidence>
<gene>
    <name evidence="4" type="ORF">GSLYS_00002682001</name>
</gene>
<keyword evidence="2" id="KW-0378">Hydrolase</keyword>
<dbReference type="GO" id="GO:0016787">
    <property type="term" value="F:hydrolase activity"/>
    <property type="evidence" value="ECO:0007669"/>
    <property type="project" value="UniProtKB-KW"/>
</dbReference>
<dbReference type="Proteomes" id="UP001497497">
    <property type="component" value="Unassembled WGS sequence"/>
</dbReference>
<protein>
    <recommendedName>
        <fullName evidence="3">Carboxylesterase type B domain-containing protein</fullName>
    </recommendedName>
</protein>
<dbReference type="PROSITE" id="PS00941">
    <property type="entry name" value="CARBOXYLESTERASE_B_2"/>
    <property type="match status" value="1"/>
</dbReference>
<name>A0AAV2H559_LYMST</name>
<comment type="caution">
    <text evidence="4">The sequence shown here is derived from an EMBL/GenBank/DDBJ whole genome shotgun (WGS) entry which is preliminary data.</text>
</comment>
<evidence type="ECO:0000259" key="3">
    <source>
        <dbReference type="Pfam" id="PF00135"/>
    </source>
</evidence>
<sequence length="183" mass="19825">VKAPSGTFQGTTLISRSGRAYSAFLGIPYAKPPVEDLRFRPPVPATDLDSVYDASEFKPICIQLNLLPGGRDFGPGDEDCLYLNVYAPESGVSKKGEQKKVFVFIHGGGNLEGFTNIYIPGQLVTEQDIIVVTISYRLGYLGFLSTLTPSCEGNFGLKDQLLAISWVKENILAFGGDPNDITV</sequence>
<dbReference type="PANTHER" id="PTHR43142">
    <property type="entry name" value="CARBOXYLIC ESTER HYDROLASE"/>
    <property type="match status" value="1"/>
</dbReference>
<accession>A0AAV2H559</accession>
<proteinExistence type="inferred from homology"/>